<organism evidence="1 2">
    <name type="scientific">Apiotrichum porosum</name>
    <dbReference type="NCBI Taxonomy" id="105984"/>
    <lineage>
        <taxon>Eukaryota</taxon>
        <taxon>Fungi</taxon>
        <taxon>Dikarya</taxon>
        <taxon>Basidiomycota</taxon>
        <taxon>Agaricomycotina</taxon>
        <taxon>Tremellomycetes</taxon>
        <taxon>Trichosporonales</taxon>
        <taxon>Trichosporonaceae</taxon>
        <taxon>Apiotrichum</taxon>
    </lineage>
</organism>
<gene>
    <name evidence="1" type="ORF">EHS24_008198</name>
</gene>
<dbReference type="Proteomes" id="UP000279236">
    <property type="component" value="Unassembled WGS sequence"/>
</dbReference>
<dbReference type="AlphaFoldDB" id="A0A427XSZ0"/>
<dbReference type="EMBL" id="RSCE01000006">
    <property type="protein sequence ID" value="RSH81996.1"/>
    <property type="molecule type" value="Genomic_DNA"/>
</dbReference>
<evidence type="ECO:0000313" key="1">
    <source>
        <dbReference type="EMBL" id="RSH81996.1"/>
    </source>
</evidence>
<name>A0A427XSZ0_9TREE</name>
<proteinExistence type="predicted"/>
<dbReference type="GeneID" id="39592741"/>
<evidence type="ECO:0000313" key="2">
    <source>
        <dbReference type="Proteomes" id="UP000279236"/>
    </source>
</evidence>
<protein>
    <submittedName>
        <fullName evidence="1">Uncharacterized protein</fullName>
    </submittedName>
</protein>
<reference evidence="1 2" key="1">
    <citation type="submission" date="2018-11" db="EMBL/GenBank/DDBJ databases">
        <title>Genome sequence of Apiotrichum porosum DSM 27194.</title>
        <authorList>
            <person name="Aliyu H."/>
            <person name="Gorte O."/>
            <person name="Ochsenreither K."/>
        </authorList>
    </citation>
    <scope>NUCLEOTIDE SEQUENCE [LARGE SCALE GENOMIC DNA]</scope>
    <source>
        <strain evidence="1 2">DSM 27194</strain>
    </source>
</reference>
<comment type="caution">
    <text evidence="1">The sequence shown here is derived from an EMBL/GenBank/DDBJ whole genome shotgun (WGS) entry which is preliminary data.</text>
</comment>
<keyword evidence="2" id="KW-1185">Reference proteome</keyword>
<sequence>MSTSSIAPPHPQLDLSAMARPNPNPLGVLVNGFEGPNQQPLLASGGMWPAPHPNALRVMNEAMKLAQALILHPKGISLACEVLCYSTQPNELYPAAISHALSATTVLVLVDHWMSPTVFGKHLRRIENDVDRADSVDKNIIVVNPWLVEAELAVNDSPADYHRHLFIVADGLALELIRLLRPKVRAILRPHGVQVPPEAPPHMDGGTVEGQAFEDGLMGGRLEGVWAIGDDDELVTVDIAAATACGFDVGTFVPSLENVYKDVESTSFHCLAIAKPDGGLYPVCEDWITEVVYEFTQHGCIDPVVFPPTVQTTDLSLYDVKRLGFATPPRQQQQLTAALAPHPQPLGRLANGELDANNTARLADIKTCPPPHPNAYRIMNEAFKLAHAILLHPKAVRIASEVMSNSMSPEKL</sequence>
<accession>A0A427XSZ0</accession>
<dbReference type="RefSeq" id="XP_028476451.1">
    <property type="nucleotide sequence ID" value="XM_028623518.1"/>
</dbReference>